<name>A0A9X0CD71_9CNID</name>
<gene>
    <name evidence="1" type="ORF">OS493_026620</name>
</gene>
<evidence type="ECO:0000313" key="1">
    <source>
        <dbReference type="EMBL" id="KAJ7327742.1"/>
    </source>
</evidence>
<comment type="caution">
    <text evidence="1">The sequence shown here is derived from an EMBL/GenBank/DDBJ whole genome shotgun (WGS) entry which is preliminary data.</text>
</comment>
<dbReference type="Proteomes" id="UP001163046">
    <property type="component" value="Unassembled WGS sequence"/>
</dbReference>
<dbReference type="AlphaFoldDB" id="A0A9X0CD71"/>
<evidence type="ECO:0000313" key="2">
    <source>
        <dbReference type="Proteomes" id="UP001163046"/>
    </source>
</evidence>
<proteinExistence type="predicted"/>
<sequence>MRTSSSDLRWPTGSSGKREIPYQIESSNNVILWSDGSLVQAPRGFQLETAVGIWVS</sequence>
<organism evidence="1 2">
    <name type="scientific">Desmophyllum pertusum</name>
    <dbReference type="NCBI Taxonomy" id="174260"/>
    <lineage>
        <taxon>Eukaryota</taxon>
        <taxon>Metazoa</taxon>
        <taxon>Cnidaria</taxon>
        <taxon>Anthozoa</taxon>
        <taxon>Hexacorallia</taxon>
        <taxon>Scleractinia</taxon>
        <taxon>Caryophylliina</taxon>
        <taxon>Caryophylliidae</taxon>
        <taxon>Desmophyllum</taxon>
    </lineage>
</organism>
<keyword evidence="2" id="KW-1185">Reference proteome</keyword>
<protein>
    <submittedName>
        <fullName evidence="1">Uncharacterized protein</fullName>
    </submittedName>
</protein>
<dbReference type="EMBL" id="MU827800">
    <property type="protein sequence ID" value="KAJ7327742.1"/>
    <property type="molecule type" value="Genomic_DNA"/>
</dbReference>
<reference evidence="1" key="1">
    <citation type="submission" date="2023-01" db="EMBL/GenBank/DDBJ databases">
        <title>Genome assembly of the deep-sea coral Lophelia pertusa.</title>
        <authorList>
            <person name="Herrera S."/>
            <person name="Cordes E."/>
        </authorList>
    </citation>
    <scope>NUCLEOTIDE SEQUENCE</scope>
    <source>
        <strain evidence="1">USNM1676648</strain>
        <tissue evidence="1">Polyp</tissue>
    </source>
</reference>
<accession>A0A9X0CD71</accession>